<dbReference type="Pfam" id="PF00528">
    <property type="entry name" value="BPD_transp_1"/>
    <property type="match status" value="1"/>
</dbReference>
<feature type="transmembrane region" description="Helical" evidence="9">
    <location>
        <begin position="104"/>
        <end position="130"/>
    </location>
</feature>
<dbReference type="InterPro" id="IPR050901">
    <property type="entry name" value="BP-dep_ABC_trans_perm"/>
</dbReference>
<evidence type="ECO:0000256" key="7">
    <source>
        <dbReference type="ARBA" id="ARBA00022989"/>
    </source>
</evidence>
<keyword evidence="12" id="KW-1185">Reference proteome</keyword>
<evidence type="ECO:0000256" key="9">
    <source>
        <dbReference type="RuleBase" id="RU363032"/>
    </source>
</evidence>
<name>A0A540WBX5_9ACTN</name>
<evidence type="ECO:0000256" key="3">
    <source>
        <dbReference type="ARBA" id="ARBA00022448"/>
    </source>
</evidence>
<dbReference type="CDD" id="cd06261">
    <property type="entry name" value="TM_PBP2"/>
    <property type="match status" value="1"/>
</dbReference>
<feature type="transmembrane region" description="Helical" evidence="9">
    <location>
        <begin position="275"/>
        <end position="296"/>
    </location>
</feature>
<keyword evidence="5" id="KW-0762">Sugar transport</keyword>
<evidence type="ECO:0000256" key="4">
    <source>
        <dbReference type="ARBA" id="ARBA00022475"/>
    </source>
</evidence>
<evidence type="ECO:0000256" key="5">
    <source>
        <dbReference type="ARBA" id="ARBA00022597"/>
    </source>
</evidence>
<comment type="subcellular location">
    <subcellularLocation>
        <location evidence="1 9">Cell membrane</location>
        <topology evidence="1 9">Multi-pass membrane protein</topology>
    </subcellularLocation>
</comment>
<comment type="caution">
    <text evidence="11">The sequence shown here is derived from an EMBL/GenBank/DDBJ whole genome shotgun (WGS) entry which is preliminary data.</text>
</comment>
<keyword evidence="4" id="KW-1003">Cell membrane</keyword>
<feature type="transmembrane region" description="Helical" evidence="9">
    <location>
        <begin position="47"/>
        <end position="69"/>
    </location>
</feature>
<accession>A0A540WBX5</accession>
<keyword evidence="7 9" id="KW-1133">Transmembrane helix</keyword>
<dbReference type="InterPro" id="IPR000515">
    <property type="entry name" value="MetI-like"/>
</dbReference>
<evidence type="ECO:0000256" key="1">
    <source>
        <dbReference type="ARBA" id="ARBA00004651"/>
    </source>
</evidence>
<feature type="transmembrane region" description="Helical" evidence="9">
    <location>
        <begin position="142"/>
        <end position="164"/>
    </location>
</feature>
<dbReference type="SUPFAM" id="SSF161098">
    <property type="entry name" value="MetI-like"/>
    <property type="match status" value="1"/>
</dbReference>
<dbReference type="EMBL" id="VIGB01000003">
    <property type="protein sequence ID" value="TQF06452.1"/>
    <property type="molecule type" value="Genomic_DNA"/>
</dbReference>
<reference evidence="11 12" key="1">
    <citation type="submission" date="2019-06" db="EMBL/GenBank/DDBJ databases">
        <title>Description of Kitasatospora acidophila sp. nov. isolated from pine grove soil, and reclassification of Streptomyces novaecaesareae to Kitasatospora novaeceasareae comb. nov.</title>
        <authorList>
            <person name="Kim M.J."/>
        </authorList>
    </citation>
    <scope>NUCLEOTIDE SEQUENCE [LARGE SCALE GENOMIC DNA]</scope>
    <source>
        <strain evidence="11 12">MMS16-CNU292</strain>
    </source>
</reference>
<dbReference type="Proteomes" id="UP000319103">
    <property type="component" value="Unassembled WGS sequence"/>
</dbReference>
<keyword evidence="8 9" id="KW-0472">Membrane</keyword>
<evidence type="ECO:0000256" key="6">
    <source>
        <dbReference type="ARBA" id="ARBA00022692"/>
    </source>
</evidence>
<evidence type="ECO:0000256" key="2">
    <source>
        <dbReference type="ARBA" id="ARBA00009047"/>
    </source>
</evidence>
<evidence type="ECO:0000256" key="8">
    <source>
        <dbReference type="ARBA" id="ARBA00023136"/>
    </source>
</evidence>
<keyword evidence="3 9" id="KW-0813">Transport</keyword>
<dbReference type="OrthoDB" id="9794684at2"/>
<dbReference type="GO" id="GO:0005886">
    <property type="term" value="C:plasma membrane"/>
    <property type="evidence" value="ECO:0007669"/>
    <property type="project" value="UniProtKB-SubCell"/>
</dbReference>
<evidence type="ECO:0000313" key="12">
    <source>
        <dbReference type="Proteomes" id="UP000319103"/>
    </source>
</evidence>
<evidence type="ECO:0000313" key="11">
    <source>
        <dbReference type="EMBL" id="TQF06452.1"/>
    </source>
</evidence>
<sequence length="310" mass="33574">MGRDHPVDPRGVRRVLPALAAQARRGVVTVAKNNAVQGRKRSLGASAALHAGLIAASVISAFPVLWIFLTSLKPAGHETSSKFVDHPSFAAYGDLLSHTKFLTWFGNSVLVAGCTTVVGCFLAATTGYAVSRFRFPGMRPVMWTLLITQMFPVAILIVPLYQLLAKLQLLNQPTGLILTYLTIAVPFSAWTMKGYFDTIPTEIDEAGRIDGLNPFGTFWRLILPLARPGLAVTAFYSFITAWGEVAYATQFMTGTDKMTLSAGMQTFVNQYSENWSMMSTASVLIAIPAAVVFLLVQRHLVAGQTAGSVK</sequence>
<protein>
    <submittedName>
        <fullName evidence="11">Carbohydrate ABC transporter permease</fullName>
    </submittedName>
</protein>
<proteinExistence type="inferred from homology"/>
<dbReference type="GO" id="GO:0042956">
    <property type="term" value="P:maltodextrin transmembrane transport"/>
    <property type="evidence" value="ECO:0007669"/>
    <property type="project" value="TreeGrafter"/>
</dbReference>
<dbReference type="Gene3D" id="1.10.3720.10">
    <property type="entry name" value="MetI-like"/>
    <property type="match status" value="1"/>
</dbReference>
<dbReference type="AlphaFoldDB" id="A0A540WBX5"/>
<dbReference type="PROSITE" id="PS50928">
    <property type="entry name" value="ABC_TM1"/>
    <property type="match status" value="1"/>
</dbReference>
<feature type="transmembrane region" description="Helical" evidence="9">
    <location>
        <begin position="176"/>
        <end position="196"/>
    </location>
</feature>
<gene>
    <name evidence="11" type="ORF">E6W39_34960</name>
</gene>
<keyword evidence="6 9" id="KW-0812">Transmembrane</keyword>
<dbReference type="PANTHER" id="PTHR32243">
    <property type="entry name" value="MALTOSE TRANSPORT SYSTEM PERMEASE-RELATED"/>
    <property type="match status" value="1"/>
</dbReference>
<dbReference type="InterPro" id="IPR035906">
    <property type="entry name" value="MetI-like_sf"/>
</dbReference>
<organism evidence="11 12">
    <name type="scientific">Kitasatospora acidiphila</name>
    <dbReference type="NCBI Taxonomy" id="2567942"/>
    <lineage>
        <taxon>Bacteria</taxon>
        <taxon>Bacillati</taxon>
        <taxon>Actinomycetota</taxon>
        <taxon>Actinomycetes</taxon>
        <taxon>Kitasatosporales</taxon>
        <taxon>Streptomycetaceae</taxon>
        <taxon>Kitasatospora</taxon>
    </lineage>
</organism>
<dbReference type="GO" id="GO:0015423">
    <property type="term" value="F:ABC-type maltose transporter activity"/>
    <property type="evidence" value="ECO:0007669"/>
    <property type="project" value="TreeGrafter"/>
</dbReference>
<feature type="domain" description="ABC transmembrane type-1" evidence="10">
    <location>
        <begin position="105"/>
        <end position="296"/>
    </location>
</feature>
<evidence type="ECO:0000259" key="10">
    <source>
        <dbReference type="PROSITE" id="PS50928"/>
    </source>
</evidence>
<comment type="similarity">
    <text evidence="2">Belongs to the binding-protein-dependent transport system permease family. MalFG subfamily.</text>
</comment>
<dbReference type="PANTHER" id="PTHR32243:SF50">
    <property type="entry name" value="MALTOSE_MALTODEXTRIN TRANSPORT SYSTEM PERMEASE PROTEIN MALG"/>
    <property type="match status" value="1"/>
</dbReference>